<name>A0A0D0BFP9_9AGAM</name>
<keyword evidence="3" id="KW-1185">Reference proteome</keyword>
<evidence type="ECO:0000313" key="2">
    <source>
        <dbReference type="EMBL" id="KIK48494.1"/>
    </source>
</evidence>
<feature type="compositionally biased region" description="Pro residues" evidence="1">
    <location>
        <begin position="547"/>
        <end position="559"/>
    </location>
</feature>
<feature type="compositionally biased region" description="Low complexity" evidence="1">
    <location>
        <begin position="560"/>
        <end position="580"/>
    </location>
</feature>
<gene>
    <name evidence="2" type="ORF">CY34DRAFT_797973</name>
</gene>
<protein>
    <submittedName>
        <fullName evidence="2">Uncharacterized protein</fullName>
    </submittedName>
</protein>
<feature type="compositionally biased region" description="Low complexity" evidence="1">
    <location>
        <begin position="12"/>
        <end position="33"/>
    </location>
</feature>
<feature type="compositionally biased region" description="Low complexity" evidence="1">
    <location>
        <begin position="588"/>
        <end position="599"/>
    </location>
</feature>
<dbReference type="InParanoid" id="A0A0D0BFP9"/>
<feature type="compositionally biased region" description="Polar residues" evidence="1">
    <location>
        <begin position="484"/>
        <end position="497"/>
    </location>
</feature>
<dbReference type="Proteomes" id="UP000054485">
    <property type="component" value="Unassembled WGS sequence"/>
</dbReference>
<dbReference type="HOGENOM" id="CLU_013867_0_0_1"/>
<feature type="compositionally biased region" description="Basic and acidic residues" evidence="1">
    <location>
        <begin position="148"/>
        <end position="178"/>
    </location>
</feature>
<accession>A0A0D0BFP9</accession>
<feature type="compositionally biased region" description="Low complexity" evidence="1">
    <location>
        <begin position="516"/>
        <end position="529"/>
    </location>
</feature>
<feature type="compositionally biased region" description="Low complexity" evidence="1">
    <location>
        <begin position="688"/>
        <end position="699"/>
    </location>
</feature>
<organism evidence="2 3">
    <name type="scientific">Suillus luteus UH-Slu-Lm8-n1</name>
    <dbReference type="NCBI Taxonomy" id="930992"/>
    <lineage>
        <taxon>Eukaryota</taxon>
        <taxon>Fungi</taxon>
        <taxon>Dikarya</taxon>
        <taxon>Basidiomycota</taxon>
        <taxon>Agaricomycotina</taxon>
        <taxon>Agaricomycetes</taxon>
        <taxon>Agaricomycetidae</taxon>
        <taxon>Boletales</taxon>
        <taxon>Suillineae</taxon>
        <taxon>Suillaceae</taxon>
        <taxon>Suillus</taxon>
    </lineage>
</organism>
<feature type="region of interest" description="Disordered" evidence="1">
    <location>
        <begin position="447"/>
        <end position="619"/>
    </location>
</feature>
<dbReference type="EMBL" id="KN835137">
    <property type="protein sequence ID" value="KIK48494.1"/>
    <property type="molecule type" value="Genomic_DNA"/>
</dbReference>
<feature type="compositionally biased region" description="Polar residues" evidence="1">
    <location>
        <begin position="106"/>
        <end position="116"/>
    </location>
</feature>
<feature type="compositionally biased region" description="Basic and acidic residues" evidence="1">
    <location>
        <begin position="241"/>
        <end position="259"/>
    </location>
</feature>
<feature type="region of interest" description="Disordered" evidence="1">
    <location>
        <begin position="637"/>
        <end position="675"/>
    </location>
</feature>
<feature type="compositionally biased region" description="Low complexity" evidence="1">
    <location>
        <begin position="466"/>
        <end position="483"/>
    </location>
</feature>
<dbReference type="STRING" id="930992.A0A0D0BFP9"/>
<sequence length="790" mass="84692">MAAQIASLHSVANTASSTSLSPSLANLNALSSPKPTNQRRMTVSALPPPTSLNLPEPVYGHPGHAPGSPRRPPSPLRNEFTHRRFSNESHSGDDDGDEEEDHTWPRSRSPTSASVTQFAANLANRVNSFISPSIASRPLPSDEELEAEAQRERDKSRREAERILTQEAEERRAMEERVLAMMNSSPQSLPPPRSRSQTLPNPPSPAHSQKDGSPSWWTAAKARLTPTKDKEPLTPAQQVIEETKAREKETKSAKGKDNEWPASSSSKYTNPAYLNLKIPPGGPPPRTSSPTSPTPIRTPVNLSPARVTQVPINLSPASIQRGTSPGGSPAREPPPLYASFTPSGTLDVPGTLLLIAKRFEKLERWSVTHVRALEERMGDVERWLVDKENQRSKEVSSNNDKLSPESELAAIQGDVTELQSRMSELGREMARLATSPAVLSSNNAIRSSPVMSTAPPMESSNVSPHESTFSSAADTTFSEFSTSNATSALESIRSLSTPRRAPSLTARESTSPPLARASTRRTPSGSRTRLPYPTGDYASPGEIISPPQTPASSPPPPARPASMVISGLPALSSPLELPAAITPPGRVSSPSLSGLPAPSMHSPHRGSVSPSPMQGGRKRYTVALGGPIVAPSEVEFDYESERSVGMASFSSTAESSDDDEDHQNGADETLGKKSAFRAMTTAKLGDLASAAPANNSSGNHTRAQSTYSGFTNPLQSNQAVSAQSTHRFRSQSIDVRSDSTFGGDQANKFVDPLVLRRQEKTEKGRGKPLVGPGKKVPVGQLVAFFDSERR</sequence>
<feature type="region of interest" description="Disordered" evidence="1">
    <location>
        <begin position="130"/>
        <end position="334"/>
    </location>
</feature>
<evidence type="ECO:0000256" key="1">
    <source>
        <dbReference type="SAM" id="MobiDB-lite"/>
    </source>
</evidence>
<feature type="compositionally biased region" description="Basic and acidic residues" evidence="1">
    <location>
        <begin position="662"/>
        <end position="671"/>
    </location>
</feature>
<reference evidence="3" key="2">
    <citation type="submission" date="2015-01" db="EMBL/GenBank/DDBJ databases">
        <title>Evolutionary Origins and Diversification of the Mycorrhizal Mutualists.</title>
        <authorList>
            <consortium name="DOE Joint Genome Institute"/>
            <consortium name="Mycorrhizal Genomics Consortium"/>
            <person name="Kohler A."/>
            <person name="Kuo A."/>
            <person name="Nagy L.G."/>
            <person name="Floudas D."/>
            <person name="Copeland A."/>
            <person name="Barry K.W."/>
            <person name="Cichocki N."/>
            <person name="Veneault-Fourrey C."/>
            <person name="LaButti K."/>
            <person name="Lindquist E.A."/>
            <person name="Lipzen A."/>
            <person name="Lundell T."/>
            <person name="Morin E."/>
            <person name="Murat C."/>
            <person name="Riley R."/>
            <person name="Ohm R."/>
            <person name="Sun H."/>
            <person name="Tunlid A."/>
            <person name="Henrissat B."/>
            <person name="Grigoriev I.V."/>
            <person name="Hibbett D.S."/>
            <person name="Martin F."/>
        </authorList>
    </citation>
    <scope>NUCLEOTIDE SEQUENCE [LARGE SCALE GENOMIC DNA]</scope>
    <source>
        <strain evidence="3">UH-Slu-Lm8-n1</strain>
    </source>
</reference>
<dbReference type="AlphaFoldDB" id="A0A0D0BFP9"/>
<feature type="compositionally biased region" description="Polar residues" evidence="1">
    <location>
        <begin position="310"/>
        <end position="323"/>
    </location>
</feature>
<feature type="compositionally biased region" description="Basic and acidic residues" evidence="1">
    <location>
        <begin position="754"/>
        <end position="765"/>
    </location>
</feature>
<reference evidence="2 3" key="1">
    <citation type="submission" date="2014-04" db="EMBL/GenBank/DDBJ databases">
        <authorList>
            <consortium name="DOE Joint Genome Institute"/>
            <person name="Kuo A."/>
            <person name="Ruytinx J."/>
            <person name="Rineau F."/>
            <person name="Colpaert J."/>
            <person name="Kohler A."/>
            <person name="Nagy L.G."/>
            <person name="Floudas D."/>
            <person name="Copeland A."/>
            <person name="Barry K.W."/>
            <person name="Cichocki N."/>
            <person name="Veneault-Fourrey C."/>
            <person name="LaButti K."/>
            <person name="Lindquist E.A."/>
            <person name="Lipzen A."/>
            <person name="Lundell T."/>
            <person name="Morin E."/>
            <person name="Murat C."/>
            <person name="Sun H."/>
            <person name="Tunlid A."/>
            <person name="Henrissat B."/>
            <person name="Grigoriev I.V."/>
            <person name="Hibbett D.S."/>
            <person name="Martin F."/>
            <person name="Nordberg H.P."/>
            <person name="Cantor M.N."/>
            <person name="Hua S.X."/>
        </authorList>
    </citation>
    <scope>NUCLEOTIDE SEQUENCE [LARGE SCALE GENOMIC DNA]</scope>
    <source>
        <strain evidence="2 3">UH-Slu-Lm8-n1</strain>
    </source>
</reference>
<feature type="compositionally biased region" description="Basic and acidic residues" evidence="1">
    <location>
        <begin position="79"/>
        <end position="93"/>
    </location>
</feature>
<feature type="region of interest" description="Disordered" evidence="1">
    <location>
        <begin position="687"/>
        <end position="774"/>
    </location>
</feature>
<feature type="compositionally biased region" description="Low complexity" evidence="1">
    <location>
        <begin position="288"/>
        <end position="299"/>
    </location>
</feature>
<dbReference type="OrthoDB" id="3269842at2759"/>
<evidence type="ECO:0000313" key="3">
    <source>
        <dbReference type="Proteomes" id="UP000054485"/>
    </source>
</evidence>
<proteinExistence type="predicted"/>
<feature type="region of interest" description="Disordered" evidence="1">
    <location>
        <begin position="1"/>
        <end position="116"/>
    </location>
</feature>
<feature type="compositionally biased region" description="Polar residues" evidence="1">
    <location>
        <begin position="700"/>
        <end position="742"/>
    </location>
</feature>